<evidence type="ECO:0000256" key="7">
    <source>
        <dbReference type="ARBA" id="ARBA00022448"/>
    </source>
</evidence>
<dbReference type="PROSITE" id="PS51808">
    <property type="entry name" value="CHCH"/>
    <property type="match status" value="1"/>
</dbReference>
<dbReference type="PANTHER" id="PTHR15224:SF1">
    <property type="entry name" value="NADH DEHYDROGENASE [UBIQUINONE] IRON-SULFUR PROTEIN 5"/>
    <property type="match status" value="1"/>
</dbReference>
<feature type="disulfide bond" evidence="16">
    <location>
        <begin position="43"/>
        <end position="56"/>
    </location>
</feature>
<keyword evidence="8" id="KW-0679">Respiratory chain</keyword>
<keyword evidence="12" id="KW-0472">Membrane</keyword>
<keyword evidence="9" id="KW-0999">Mitochondrion inner membrane</keyword>
<evidence type="ECO:0000256" key="6">
    <source>
        <dbReference type="ARBA" id="ARBA00013482"/>
    </source>
</evidence>
<comment type="similarity">
    <text evidence="4">Belongs to the complex I NDUFS5 subunit family.</text>
</comment>
<dbReference type="Proteomes" id="UP000694393">
    <property type="component" value="Unplaced"/>
</dbReference>
<evidence type="ECO:0000256" key="1">
    <source>
        <dbReference type="ARBA" id="ARBA00003195"/>
    </source>
</evidence>
<evidence type="ECO:0000256" key="14">
    <source>
        <dbReference type="ARBA" id="ARBA00031222"/>
    </source>
</evidence>
<evidence type="ECO:0000256" key="13">
    <source>
        <dbReference type="ARBA" id="ARBA00023157"/>
    </source>
</evidence>
<evidence type="ECO:0000256" key="9">
    <source>
        <dbReference type="ARBA" id="ARBA00022792"/>
    </source>
</evidence>
<keyword evidence="11" id="KW-0496">Mitochondrion</keyword>
<reference evidence="17" key="1">
    <citation type="submission" date="2025-08" db="UniProtKB">
        <authorList>
            <consortium name="Ensembl"/>
        </authorList>
    </citation>
    <scope>IDENTIFICATION</scope>
</reference>
<evidence type="ECO:0000256" key="2">
    <source>
        <dbReference type="ARBA" id="ARBA00004569"/>
    </source>
</evidence>
<evidence type="ECO:0000256" key="11">
    <source>
        <dbReference type="ARBA" id="ARBA00023128"/>
    </source>
</evidence>
<comment type="subcellular location">
    <subcellularLocation>
        <location evidence="3">Mitochondrion inner membrane</location>
        <topology evidence="3">Peripheral membrane protein</topology>
    </subcellularLocation>
    <subcellularLocation>
        <location evidence="2">Mitochondrion intermembrane space</location>
    </subcellularLocation>
</comment>
<keyword evidence="18" id="KW-1185">Reference proteome</keyword>
<sequence>MPFWNLQDDLGIYWDKKMLYLSSKQLSRHATVCHAFEKDWIECASGIGQIRAHKECALEFEDLHECVTREKTLRRLMTIANQKKKLMKEGKYTPPDYHRGKEEPRP</sequence>
<evidence type="ECO:0000256" key="12">
    <source>
        <dbReference type="ARBA" id="ARBA00023136"/>
    </source>
</evidence>
<evidence type="ECO:0000313" key="17">
    <source>
        <dbReference type="Ensembl" id="ENSPCEP00000015725.1"/>
    </source>
</evidence>
<dbReference type="GO" id="GO:0005743">
    <property type="term" value="C:mitochondrial inner membrane"/>
    <property type="evidence" value="ECO:0007669"/>
    <property type="project" value="UniProtKB-SubCell"/>
</dbReference>
<proteinExistence type="inferred from homology"/>
<keyword evidence="7" id="KW-0813">Transport</keyword>
<comment type="subunit">
    <text evidence="5">Mammalian complex I is composed of 45 different subunits. This is a component of the iron-sulfur (IP) fragment of the enzyme.</text>
</comment>
<keyword evidence="10" id="KW-0249">Electron transport</keyword>
<organism evidence="17 18">
    <name type="scientific">Pelusios castaneus</name>
    <name type="common">West African mud turtle</name>
    <dbReference type="NCBI Taxonomy" id="367368"/>
    <lineage>
        <taxon>Eukaryota</taxon>
        <taxon>Metazoa</taxon>
        <taxon>Chordata</taxon>
        <taxon>Craniata</taxon>
        <taxon>Vertebrata</taxon>
        <taxon>Euteleostomi</taxon>
        <taxon>Archelosauria</taxon>
        <taxon>Testudinata</taxon>
        <taxon>Testudines</taxon>
        <taxon>Pleurodira</taxon>
        <taxon>Pelomedusidae</taxon>
        <taxon>Pelusios</taxon>
    </lineage>
</organism>
<evidence type="ECO:0000256" key="10">
    <source>
        <dbReference type="ARBA" id="ARBA00022982"/>
    </source>
</evidence>
<feature type="disulfide bond" evidence="16">
    <location>
        <begin position="33"/>
        <end position="66"/>
    </location>
</feature>
<evidence type="ECO:0000256" key="16">
    <source>
        <dbReference type="PIRSR" id="PIRSR619342-50"/>
    </source>
</evidence>
<evidence type="ECO:0000313" key="18">
    <source>
        <dbReference type="Proteomes" id="UP000694393"/>
    </source>
</evidence>
<dbReference type="GO" id="GO:0005758">
    <property type="term" value="C:mitochondrial intermembrane space"/>
    <property type="evidence" value="ECO:0007669"/>
    <property type="project" value="UniProtKB-SubCell"/>
</dbReference>
<dbReference type="GO" id="GO:0032981">
    <property type="term" value="P:mitochondrial respiratory chain complex I assembly"/>
    <property type="evidence" value="ECO:0007669"/>
    <property type="project" value="TreeGrafter"/>
</dbReference>
<dbReference type="PANTHER" id="PTHR15224">
    <property type="entry name" value="NADH DEHYDROGENASE [UBIQUINONE] IRON-SULFUR PROTEIN 5"/>
    <property type="match status" value="1"/>
</dbReference>
<name>A0A8C8S749_9SAUR</name>
<evidence type="ECO:0000256" key="3">
    <source>
        <dbReference type="ARBA" id="ARBA00004637"/>
    </source>
</evidence>
<keyword evidence="13 16" id="KW-1015">Disulfide bond</keyword>
<dbReference type="AlphaFoldDB" id="A0A8C8S749"/>
<protein>
    <recommendedName>
        <fullName evidence="6">NADH dehydrogenase [ubiquinone] iron-sulfur protein 5</fullName>
    </recommendedName>
    <alternativeName>
        <fullName evidence="14">Complex I-15 kDa</fullName>
    </alternativeName>
    <alternativeName>
        <fullName evidence="15">NADH-ubiquinone oxidoreductase 15 kDa subunit</fullName>
    </alternativeName>
</protein>
<evidence type="ECO:0000256" key="5">
    <source>
        <dbReference type="ARBA" id="ARBA00011261"/>
    </source>
</evidence>
<dbReference type="Ensembl" id="ENSPCET00000016280.1">
    <property type="protein sequence ID" value="ENSPCEP00000015725.1"/>
    <property type="gene ID" value="ENSPCEG00000012419.1"/>
</dbReference>
<accession>A0A8C8S749</accession>
<reference evidence="17" key="2">
    <citation type="submission" date="2025-09" db="UniProtKB">
        <authorList>
            <consortium name="Ensembl"/>
        </authorList>
    </citation>
    <scope>IDENTIFICATION</scope>
</reference>
<dbReference type="Pfam" id="PF10200">
    <property type="entry name" value="Ndufs5"/>
    <property type="match status" value="1"/>
</dbReference>
<evidence type="ECO:0000256" key="4">
    <source>
        <dbReference type="ARBA" id="ARBA00007372"/>
    </source>
</evidence>
<dbReference type="InterPro" id="IPR019342">
    <property type="entry name" value="NADH_UbQ_OxRdtase_FeS-su5"/>
</dbReference>
<evidence type="ECO:0000256" key="8">
    <source>
        <dbReference type="ARBA" id="ARBA00022660"/>
    </source>
</evidence>
<comment type="function">
    <text evidence="1">Accessory subunit of the mitochondrial membrane respiratory chain NADH dehydrogenase (Complex I), that is believed not to be involved in catalysis. Complex I functions in the transfer of electrons from NADH to the respiratory chain. The immediate electron acceptor for the enzyme is believed to be ubiquinone.</text>
</comment>
<evidence type="ECO:0000256" key="15">
    <source>
        <dbReference type="ARBA" id="ARBA00032739"/>
    </source>
</evidence>